<name>A0A3M6U1W9_POCDA</name>
<dbReference type="OrthoDB" id="5982789at2759"/>
<dbReference type="EMBL" id="RCHS01002403">
    <property type="protein sequence ID" value="RMX47617.1"/>
    <property type="molecule type" value="Genomic_DNA"/>
</dbReference>
<accession>A0A3M6U1W9</accession>
<protein>
    <submittedName>
        <fullName evidence="1">Uncharacterized protein</fullName>
    </submittedName>
</protein>
<keyword evidence="2" id="KW-1185">Reference proteome</keyword>
<dbReference type="PANTHER" id="PTHR33309:SF1">
    <property type="entry name" value="MYB_SANT-LIKE DNA-BINDING DOMAIN-CONTAINING PROTEIN"/>
    <property type="match status" value="1"/>
</dbReference>
<proteinExistence type="predicted"/>
<organism evidence="1 2">
    <name type="scientific">Pocillopora damicornis</name>
    <name type="common">Cauliflower coral</name>
    <name type="synonym">Millepora damicornis</name>
    <dbReference type="NCBI Taxonomy" id="46731"/>
    <lineage>
        <taxon>Eukaryota</taxon>
        <taxon>Metazoa</taxon>
        <taxon>Cnidaria</taxon>
        <taxon>Anthozoa</taxon>
        <taxon>Hexacorallia</taxon>
        <taxon>Scleractinia</taxon>
        <taxon>Astrocoeniina</taxon>
        <taxon>Pocilloporidae</taxon>
        <taxon>Pocillopora</taxon>
    </lineage>
</organism>
<evidence type="ECO:0000313" key="2">
    <source>
        <dbReference type="Proteomes" id="UP000275408"/>
    </source>
</evidence>
<evidence type="ECO:0000313" key="1">
    <source>
        <dbReference type="EMBL" id="RMX47617.1"/>
    </source>
</evidence>
<reference evidence="1 2" key="1">
    <citation type="journal article" date="2018" name="Sci. Rep.">
        <title>Comparative analysis of the Pocillopora damicornis genome highlights role of immune system in coral evolution.</title>
        <authorList>
            <person name="Cunning R."/>
            <person name="Bay R.A."/>
            <person name="Gillette P."/>
            <person name="Baker A.C."/>
            <person name="Traylor-Knowles N."/>
        </authorList>
    </citation>
    <scope>NUCLEOTIDE SEQUENCE [LARGE SCALE GENOMIC DNA]</scope>
    <source>
        <strain evidence="1">RSMAS</strain>
        <tissue evidence="1">Whole animal</tissue>
    </source>
</reference>
<dbReference type="PANTHER" id="PTHR33309">
    <property type="entry name" value="KERATIN, ULTRA HIGH-SULFUR MATRIX PROTEIN-LIKE"/>
    <property type="match status" value="1"/>
</dbReference>
<dbReference type="AlphaFoldDB" id="A0A3M6U1W9"/>
<gene>
    <name evidence="1" type="ORF">pdam_00015142</name>
</gene>
<dbReference type="Proteomes" id="UP000275408">
    <property type="component" value="Unassembled WGS sequence"/>
</dbReference>
<comment type="caution">
    <text evidence="1">The sequence shown here is derived from an EMBL/GenBank/DDBJ whole genome shotgun (WGS) entry which is preliminary data.</text>
</comment>
<sequence length="207" mass="24377">MDTDNKLLKISFISVNFDLYNRPMEWKTAHDVLLCREIFLQEFYKFKKGSNERGRTWTQISENLNCVTAVKFKVNQRAMRKRFDFLLGRSRQQSREEAKACSAFLKPTELDVLLEEMSEREKLAESTRESCSSKSVETDRKKAEEKRCQALERIGETKRTAKRQRRSGADVTEILRKKSEKELKIRQEELALKAGEVENEKEKQVRC</sequence>